<evidence type="ECO:0000313" key="3">
    <source>
        <dbReference type="Proteomes" id="UP000260970"/>
    </source>
</evidence>
<dbReference type="InterPro" id="IPR046097">
    <property type="entry name" value="DUF6033"/>
</dbReference>
<dbReference type="Proteomes" id="UP000260970">
    <property type="component" value="Unassembled WGS sequence"/>
</dbReference>
<name>A0A3E5AIR3_9FIRM</name>
<sequence>MDVGERNPTGGIVGRTPNNERRYVNMAVTGIGTYASYTNSYGNTQNAGNKTGRTYKNAHEYKNYLTQKYDCLRSRDYSVNINSSLLSKAMGDEKTKQWLEYNLSLIPESIEKLKAAQSARGCKVLSVTDTINGYDSITEEVLVTDEVDPGTEKARKELEERLEKRKAEKKETEERLEKQRAEKQEQEERQYNLKIDGKDVADLTGKLVELLGTSTSTGVTENGVSTFDVLA</sequence>
<comment type="caution">
    <text evidence="2">The sequence shown here is derived from an EMBL/GenBank/DDBJ whole genome shotgun (WGS) entry which is preliminary data.</text>
</comment>
<proteinExistence type="predicted"/>
<accession>A0A3E5AIR3</accession>
<dbReference type="EMBL" id="QSUG01000031">
    <property type="protein sequence ID" value="RGN18967.1"/>
    <property type="molecule type" value="Genomic_DNA"/>
</dbReference>
<organism evidence="2 3">
    <name type="scientific">Agathobacter rectalis</name>
    <dbReference type="NCBI Taxonomy" id="39491"/>
    <lineage>
        <taxon>Bacteria</taxon>
        <taxon>Bacillati</taxon>
        <taxon>Bacillota</taxon>
        <taxon>Clostridia</taxon>
        <taxon>Lachnospirales</taxon>
        <taxon>Lachnospiraceae</taxon>
        <taxon>Agathobacter</taxon>
    </lineage>
</organism>
<gene>
    <name evidence="2" type="ORF">DXB72_16185</name>
</gene>
<dbReference type="AlphaFoldDB" id="A0A3E5AIR3"/>
<feature type="region of interest" description="Disordered" evidence="1">
    <location>
        <begin position="164"/>
        <end position="193"/>
    </location>
</feature>
<evidence type="ECO:0000313" key="2">
    <source>
        <dbReference type="EMBL" id="RGN18967.1"/>
    </source>
</evidence>
<reference evidence="2 3" key="1">
    <citation type="submission" date="2018-08" db="EMBL/GenBank/DDBJ databases">
        <title>A genome reference for cultivated species of the human gut microbiota.</title>
        <authorList>
            <person name="Zou Y."/>
            <person name="Xue W."/>
            <person name="Luo G."/>
        </authorList>
    </citation>
    <scope>NUCLEOTIDE SEQUENCE [LARGE SCALE GENOMIC DNA]</scope>
    <source>
        <strain evidence="2 3">OM05-6AA</strain>
    </source>
</reference>
<protein>
    <submittedName>
        <fullName evidence="2">Uncharacterized protein</fullName>
    </submittedName>
</protein>
<evidence type="ECO:0000256" key="1">
    <source>
        <dbReference type="SAM" id="MobiDB-lite"/>
    </source>
</evidence>
<dbReference type="Pfam" id="PF19498">
    <property type="entry name" value="DUF6033"/>
    <property type="match status" value="1"/>
</dbReference>